<gene>
    <name evidence="1" type="ORF">SAMN04487818_101556</name>
</gene>
<keyword evidence="2" id="KW-1185">Reference proteome</keyword>
<dbReference type="AlphaFoldDB" id="A0A1H9LD14"/>
<reference evidence="2" key="1">
    <citation type="submission" date="2016-10" db="EMBL/GenBank/DDBJ databases">
        <authorList>
            <person name="Varghese N."/>
            <person name="Submissions S."/>
        </authorList>
    </citation>
    <scope>NUCLEOTIDE SEQUENCE [LARGE SCALE GENOMIC DNA]</scope>
    <source>
        <strain evidence="2">DSM 44260</strain>
    </source>
</reference>
<evidence type="ECO:0000313" key="1">
    <source>
        <dbReference type="EMBL" id="SER09228.1"/>
    </source>
</evidence>
<sequence length="208" mass="22640">MADRLGHNQTAVMLTMMVLGRAATNTDLKAYGLTLDGADRRGLNDRGLVETDTQRRPYVHSLTGAGLDWCREEFAAGEPPRPAPRSTFGPALYVVLAGLDQYLRRQKLAITDLFGVEVDLTPAEVESRIRAAYAKLADPGDWAGLAELRSLLVGVDRSAVDEVLKDLSRRRAIDLAPESNRKTLTDTDRAAAIKVGGEDNHLISIEAS</sequence>
<name>A0A1H9LD14_9PSEU</name>
<accession>A0A1H9LD14</accession>
<proteinExistence type="predicted"/>
<dbReference type="Proteomes" id="UP000199051">
    <property type="component" value="Unassembled WGS sequence"/>
</dbReference>
<protein>
    <submittedName>
        <fullName evidence="1">Uncharacterized protein</fullName>
    </submittedName>
</protein>
<dbReference type="STRING" id="155974.SAMN04487818_101556"/>
<evidence type="ECO:0000313" key="2">
    <source>
        <dbReference type="Proteomes" id="UP000199051"/>
    </source>
</evidence>
<organism evidence="1 2">
    <name type="scientific">Actinokineospora terrae</name>
    <dbReference type="NCBI Taxonomy" id="155974"/>
    <lineage>
        <taxon>Bacteria</taxon>
        <taxon>Bacillati</taxon>
        <taxon>Actinomycetota</taxon>
        <taxon>Actinomycetes</taxon>
        <taxon>Pseudonocardiales</taxon>
        <taxon>Pseudonocardiaceae</taxon>
        <taxon>Actinokineospora</taxon>
    </lineage>
</organism>
<dbReference type="EMBL" id="FOGI01000001">
    <property type="protein sequence ID" value="SER09228.1"/>
    <property type="molecule type" value="Genomic_DNA"/>
</dbReference>
<dbReference type="RefSeq" id="WP_245782153.1">
    <property type="nucleotide sequence ID" value="NZ_FOGI01000001.1"/>
</dbReference>